<gene>
    <name evidence="1" type="ORF">GCM10011573_37980</name>
</gene>
<keyword evidence="2" id="KW-1185">Reference proteome</keyword>
<name>A0ABQ1PVQ4_9ENTE</name>
<accession>A0ABQ1PVQ4</accession>
<evidence type="ECO:0000313" key="1">
    <source>
        <dbReference type="EMBL" id="GGD04888.1"/>
    </source>
</evidence>
<reference evidence="2" key="1">
    <citation type="journal article" date="2019" name="Int. J. Syst. Evol. Microbiol.">
        <title>The Global Catalogue of Microorganisms (GCM) 10K type strain sequencing project: providing services to taxonomists for standard genome sequencing and annotation.</title>
        <authorList>
            <consortium name="The Broad Institute Genomics Platform"/>
            <consortium name="The Broad Institute Genome Sequencing Center for Infectious Disease"/>
            <person name="Wu L."/>
            <person name="Ma J."/>
        </authorList>
    </citation>
    <scope>NUCLEOTIDE SEQUENCE [LARGE SCALE GENOMIC DNA]</scope>
    <source>
        <strain evidence="2">CGMCC 1.15942</strain>
    </source>
</reference>
<evidence type="ECO:0000313" key="2">
    <source>
        <dbReference type="Proteomes" id="UP000630615"/>
    </source>
</evidence>
<comment type="caution">
    <text evidence="1">The sequence shown here is derived from an EMBL/GenBank/DDBJ whole genome shotgun (WGS) entry which is preliminary data.</text>
</comment>
<dbReference type="RefSeq" id="WP_088269578.1">
    <property type="nucleotide sequence ID" value="NZ_BMKI01000019.1"/>
</dbReference>
<protein>
    <recommendedName>
        <fullName evidence="3">Excisionase</fullName>
    </recommendedName>
</protein>
<sequence length="85" mass="10368">MSLENEIEKIVDRKLEEHESNMQPTDYRPWIFTSDVAEIIGYTEEWVIKKYTTKSIYIKKKLIKKDGGKWIYKHPEFLEFIHENF</sequence>
<organism evidence="1 2">
    <name type="scientific">Enterococcus wangshanyuanii</name>
    <dbReference type="NCBI Taxonomy" id="2005703"/>
    <lineage>
        <taxon>Bacteria</taxon>
        <taxon>Bacillati</taxon>
        <taxon>Bacillota</taxon>
        <taxon>Bacilli</taxon>
        <taxon>Lactobacillales</taxon>
        <taxon>Enterococcaceae</taxon>
        <taxon>Enterococcus</taxon>
    </lineage>
</organism>
<dbReference type="EMBL" id="BMKI01000019">
    <property type="protein sequence ID" value="GGD04888.1"/>
    <property type="molecule type" value="Genomic_DNA"/>
</dbReference>
<evidence type="ECO:0008006" key="3">
    <source>
        <dbReference type="Google" id="ProtNLM"/>
    </source>
</evidence>
<dbReference type="Proteomes" id="UP000630615">
    <property type="component" value="Unassembled WGS sequence"/>
</dbReference>
<proteinExistence type="predicted"/>